<reference evidence="3" key="1">
    <citation type="submission" date="2023-10" db="EMBL/GenBank/DDBJ databases">
        <authorList>
            <person name="Chen Y."/>
            <person name="Shah S."/>
            <person name="Dougan E. K."/>
            <person name="Thang M."/>
            <person name="Chan C."/>
        </authorList>
    </citation>
    <scope>NUCLEOTIDE SEQUENCE [LARGE SCALE GENOMIC DNA]</scope>
</reference>
<evidence type="ECO:0000256" key="2">
    <source>
        <dbReference type="PROSITE-ProRule" id="PRU00708"/>
    </source>
</evidence>
<keyword evidence="1" id="KW-0677">Repeat</keyword>
<dbReference type="Pfam" id="PF13041">
    <property type="entry name" value="PPR_2"/>
    <property type="match status" value="1"/>
</dbReference>
<dbReference type="EMBL" id="CAUYUJ010005045">
    <property type="protein sequence ID" value="CAK0812054.1"/>
    <property type="molecule type" value="Genomic_DNA"/>
</dbReference>
<dbReference type="InterPro" id="IPR011990">
    <property type="entry name" value="TPR-like_helical_dom_sf"/>
</dbReference>
<keyword evidence="4" id="KW-1185">Reference proteome</keyword>
<dbReference type="Proteomes" id="UP001189429">
    <property type="component" value="Unassembled WGS sequence"/>
</dbReference>
<proteinExistence type="predicted"/>
<comment type="caution">
    <text evidence="3">The sequence shown here is derived from an EMBL/GenBank/DDBJ whole genome shotgun (WGS) entry which is preliminary data.</text>
</comment>
<gene>
    <name evidence="3" type="ORF">PCOR1329_LOCUS16446</name>
</gene>
<feature type="repeat" description="PPR" evidence="2">
    <location>
        <begin position="78"/>
        <end position="112"/>
    </location>
</feature>
<feature type="repeat" description="PPR" evidence="2">
    <location>
        <begin position="43"/>
        <end position="77"/>
    </location>
</feature>
<dbReference type="InterPro" id="IPR002885">
    <property type="entry name" value="PPR_rpt"/>
</dbReference>
<protein>
    <recommendedName>
        <fullName evidence="5">Pentacotripeptide-repeat region of PRORP domain-containing protein</fullName>
    </recommendedName>
</protein>
<dbReference type="Gene3D" id="1.25.40.10">
    <property type="entry name" value="Tetratricopeptide repeat domain"/>
    <property type="match status" value="1"/>
</dbReference>
<organism evidence="3 4">
    <name type="scientific">Prorocentrum cordatum</name>
    <dbReference type="NCBI Taxonomy" id="2364126"/>
    <lineage>
        <taxon>Eukaryota</taxon>
        <taxon>Sar</taxon>
        <taxon>Alveolata</taxon>
        <taxon>Dinophyceae</taxon>
        <taxon>Prorocentrales</taxon>
        <taxon>Prorocentraceae</taxon>
        <taxon>Prorocentrum</taxon>
    </lineage>
</organism>
<accession>A0ABN9R040</accession>
<dbReference type="PANTHER" id="PTHR47936">
    <property type="entry name" value="PPR_LONG DOMAIN-CONTAINING PROTEIN"/>
    <property type="match status" value="1"/>
</dbReference>
<sequence length="194" mass="21853">MKNAGVILSNQAYRSIVVAYERSDPTFALKVVNEMERSGIQFQRAAYNAVLGVYLQFGMHNEAQELFAKMADHSVVPNPRSYGIMIRVYAFSGQFEEAIAIFDAMRKQSFEPDQFAYHHVIRSCILLQRVEYAVDLYTDAVLAKVPLLASTYVCLSRACEDVGLKCLASKLDMELTSQQVVRMKEAEAAYKTQA</sequence>
<dbReference type="PANTHER" id="PTHR47936:SF1">
    <property type="entry name" value="PENTATRICOPEPTIDE REPEAT-CONTAINING PROTEIN GUN1, CHLOROPLASTIC"/>
    <property type="match status" value="1"/>
</dbReference>
<evidence type="ECO:0000256" key="1">
    <source>
        <dbReference type="ARBA" id="ARBA00022737"/>
    </source>
</evidence>
<dbReference type="NCBIfam" id="TIGR00756">
    <property type="entry name" value="PPR"/>
    <property type="match status" value="2"/>
</dbReference>
<name>A0ABN9R040_9DINO</name>
<dbReference type="PROSITE" id="PS51375">
    <property type="entry name" value="PPR"/>
    <property type="match status" value="2"/>
</dbReference>
<evidence type="ECO:0000313" key="3">
    <source>
        <dbReference type="EMBL" id="CAK0812054.1"/>
    </source>
</evidence>
<evidence type="ECO:0000313" key="4">
    <source>
        <dbReference type="Proteomes" id="UP001189429"/>
    </source>
</evidence>
<evidence type="ECO:0008006" key="5">
    <source>
        <dbReference type="Google" id="ProtNLM"/>
    </source>
</evidence>